<reference evidence="2 3" key="1">
    <citation type="submission" date="2022-07" db="EMBL/GenBank/DDBJ databases">
        <authorList>
            <person name="Abrouk D."/>
            <person name="Moenne-Loccoz Y."/>
            <person name="Todorovic I."/>
            <person name="Raicevic V."/>
            <person name="Jovicic-Petrovic J."/>
        </authorList>
    </citation>
    <scope>NUCLEOTIDE SEQUENCE [LARGE SCALE GENOMIC DNA]</scope>
    <source>
        <strain evidence="3">IT-P374</strain>
    </source>
</reference>
<gene>
    <name evidence="2" type="ORF">NN484_15260</name>
</gene>
<evidence type="ECO:0000313" key="2">
    <source>
        <dbReference type="EMBL" id="WDR33875.1"/>
    </source>
</evidence>
<keyword evidence="3" id="KW-1185">Reference proteome</keyword>
<dbReference type="Gene3D" id="2.80.10.50">
    <property type="match status" value="3"/>
</dbReference>
<name>A0ABY7Z3B4_9PSED</name>
<sequence>MSTPKNPTAGTLDPTFGTKGIMTIDYAGDEGGAIYLRSITTTGSGPDEKIYFCGERSDFFEGTRYFSGRLNLDGTPDKAFGSDGVVQGFFPDARRVSVSSLAIQPDGKLVISAHSATLDDIAYFARFDQSGNLDTQFGNNGFTVVKLGQRSSPQNAEATKPDRRPLAERNSGSHMSVEILPDGRILASILEGYIVRLTCQGQLDTSFNQTGYVRVVHPQHPKVRLLLQDLLVQDNNHCVACGSLVTEPVQALLVRYDSTGKPDQSYGSSGNGFILIKGPTDSRGLRLERLARQPNERLLGMGNTQEYPNESGMLTSREPDGKPSIQFNGGEPLYTTLEAAKRTIWMGTAIQKDGKIVVAGALGDRPRDFYELVIARFISGKPDSSFGGEQGWIRTSFSAKVGGYATAMTLQEDGKILAAATIIDDDHPQILRYLP</sequence>
<proteinExistence type="predicted"/>
<dbReference type="EMBL" id="CP101655">
    <property type="protein sequence ID" value="WDR33875.1"/>
    <property type="molecule type" value="Genomic_DNA"/>
</dbReference>
<dbReference type="NCBIfam" id="TIGR02608">
    <property type="entry name" value="delta_60_rpt"/>
    <property type="match status" value="6"/>
</dbReference>
<evidence type="ECO:0008006" key="4">
    <source>
        <dbReference type="Google" id="ProtNLM"/>
    </source>
</evidence>
<organism evidence="2 3">
    <name type="scientific">Pseudomonas serboccidentalis</name>
    <dbReference type="NCBI Taxonomy" id="2964670"/>
    <lineage>
        <taxon>Bacteria</taxon>
        <taxon>Pseudomonadati</taxon>
        <taxon>Pseudomonadota</taxon>
        <taxon>Gammaproteobacteria</taxon>
        <taxon>Pseudomonadales</taxon>
        <taxon>Pseudomonadaceae</taxon>
        <taxon>Pseudomonas</taxon>
    </lineage>
</organism>
<dbReference type="Proteomes" id="UP001222282">
    <property type="component" value="Chromosome"/>
</dbReference>
<dbReference type="RefSeq" id="WP_274657424.1">
    <property type="nucleotide sequence ID" value="NZ_CP101655.1"/>
</dbReference>
<accession>A0ABY7Z3B4</accession>
<protein>
    <recommendedName>
        <fullName evidence="4">Delta-60 repeat domain-containing protein</fullName>
    </recommendedName>
</protein>
<feature type="region of interest" description="Disordered" evidence="1">
    <location>
        <begin position="148"/>
        <end position="173"/>
    </location>
</feature>
<dbReference type="SUPFAM" id="SSF63829">
    <property type="entry name" value="Calcium-dependent phosphotriesterase"/>
    <property type="match status" value="1"/>
</dbReference>
<evidence type="ECO:0000256" key="1">
    <source>
        <dbReference type="SAM" id="MobiDB-lite"/>
    </source>
</evidence>
<evidence type="ECO:0000313" key="3">
    <source>
        <dbReference type="Proteomes" id="UP001222282"/>
    </source>
</evidence>
<dbReference type="InterPro" id="IPR013431">
    <property type="entry name" value="Delta_60_rpt"/>
</dbReference>